<name>A0A8H4KQT2_9HYPO</name>
<accession>A0A8H4KQT2</accession>
<dbReference type="AlphaFoldDB" id="A0A8H4KQT2"/>
<comment type="caution">
    <text evidence="2">The sequence shown here is derived from an EMBL/GenBank/DDBJ whole genome shotgun (WGS) entry which is preliminary data.</text>
</comment>
<protein>
    <recommendedName>
        <fullName evidence="4">F-box domain-containing protein</fullName>
    </recommendedName>
</protein>
<gene>
    <name evidence="2" type="ORF">F53441_2964</name>
</gene>
<evidence type="ECO:0000256" key="1">
    <source>
        <dbReference type="SAM" id="MobiDB-lite"/>
    </source>
</evidence>
<organism evidence="2 3">
    <name type="scientific">Fusarium austroafricanum</name>
    <dbReference type="NCBI Taxonomy" id="2364996"/>
    <lineage>
        <taxon>Eukaryota</taxon>
        <taxon>Fungi</taxon>
        <taxon>Dikarya</taxon>
        <taxon>Ascomycota</taxon>
        <taxon>Pezizomycotina</taxon>
        <taxon>Sordariomycetes</taxon>
        <taxon>Hypocreomycetidae</taxon>
        <taxon>Hypocreales</taxon>
        <taxon>Nectriaceae</taxon>
        <taxon>Fusarium</taxon>
        <taxon>Fusarium concolor species complex</taxon>
    </lineage>
</organism>
<evidence type="ECO:0000313" key="3">
    <source>
        <dbReference type="Proteomes" id="UP000605986"/>
    </source>
</evidence>
<proteinExistence type="predicted"/>
<reference evidence="2" key="1">
    <citation type="submission" date="2020-01" db="EMBL/GenBank/DDBJ databases">
        <title>Identification and distribution of gene clusters putatively required for synthesis of sphingolipid metabolism inhibitors in phylogenetically diverse species of the filamentous fungus Fusarium.</title>
        <authorList>
            <person name="Kim H.-S."/>
            <person name="Busman M."/>
            <person name="Brown D.W."/>
            <person name="Divon H."/>
            <person name="Uhlig S."/>
            <person name="Proctor R.H."/>
        </authorList>
    </citation>
    <scope>NUCLEOTIDE SEQUENCE</scope>
    <source>
        <strain evidence="2">NRRL 53441</strain>
    </source>
</reference>
<feature type="region of interest" description="Disordered" evidence="1">
    <location>
        <begin position="1"/>
        <end position="20"/>
    </location>
</feature>
<feature type="compositionally biased region" description="Low complexity" evidence="1">
    <location>
        <begin position="8"/>
        <end position="20"/>
    </location>
</feature>
<keyword evidence="3" id="KW-1185">Reference proteome</keyword>
<evidence type="ECO:0000313" key="2">
    <source>
        <dbReference type="EMBL" id="KAF4454535.1"/>
    </source>
</evidence>
<dbReference type="Proteomes" id="UP000605986">
    <property type="component" value="Unassembled WGS sequence"/>
</dbReference>
<sequence length="412" mass="47513">MATHHEPPATSSSSSPSQPRLTQLPYELVNNIAVFLPRQDFENFRLSSPAIAACTKPLLALSHFDGVPWRRDGKRLQDLSLIPSCARRIRSVKFNMSRMVEEEVEYATSRIINAEELNRAWGPYLVTQDVFHRPVELPLGLVVPALMRLPNLDTLCLTWTENPWEDYKDIDLVFNTDESLDLAGDEVLESQQAILDTLHRRNIPLKSLTLEPIMHPELIMPSTLDEKVSTVFGSVTQLHLALKYEVEAFKPDRLDYFISLMPNIRDLKVHVWPVGVEASDVDFYLTKRLRHLEKIDLCCLHIGFVNFARLINDHGPTLKEVRLQSLYGWCDPFKSIDIDWDIMFKLMREKLEVLETIQIGGRFGDNVGWYQLFLRNDEPAVNTIVRFMGEKSGRLEKYILEGGEYPQPLWRI</sequence>
<evidence type="ECO:0008006" key="4">
    <source>
        <dbReference type="Google" id="ProtNLM"/>
    </source>
</evidence>
<dbReference type="OrthoDB" id="5224238at2759"/>
<dbReference type="EMBL" id="JAADJG010000123">
    <property type="protein sequence ID" value="KAF4454535.1"/>
    <property type="molecule type" value="Genomic_DNA"/>
</dbReference>